<protein>
    <submittedName>
        <fullName evidence="1">Uncharacterized protein</fullName>
    </submittedName>
</protein>
<proteinExistence type="predicted"/>
<sequence length="143" mass="16022">MKWRIVVEEKRDESQKTLTTTAGIQCTMQKVELMNEVAEIRVVAFGPNGSGKSSLTGRLNKNLFQRALDNLCCWHEAKCDLVIHDFGEEDVAISAELQSFNPPYSGLAYCPKTPDFIASCALILSRFLLNRGFFIVGPSRKYS</sequence>
<name>A0A8S0WPS3_CYCAE</name>
<reference evidence="1 2" key="1">
    <citation type="submission" date="2020-01" db="EMBL/GenBank/DDBJ databases">
        <authorList>
            <person name="Gupta K D."/>
        </authorList>
    </citation>
    <scope>NUCLEOTIDE SEQUENCE [LARGE SCALE GENOMIC DNA]</scope>
</reference>
<gene>
    <name evidence="1" type="ORF">AAE3_LOCUS10015</name>
</gene>
<organism evidence="1 2">
    <name type="scientific">Cyclocybe aegerita</name>
    <name type="common">Black poplar mushroom</name>
    <name type="synonym">Agrocybe aegerita</name>
    <dbReference type="NCBI Taxonomy" id="1973307"/>
    <lineage>
        <taxon>Eukaryota</taxon>
        <taxon>Fungi</taxon>
        <taxon>Dikarya</taxon>
        <taxon>Basidiomycota</taxon>
        <taxon>Agaricomycotina</taxon>
        <taxon>Agaricomycetes</taxon>
        <taxon>Agaricomycetidae</taxon>
        <taxon>Agaricales</taxon>
        <taxon>Agaricineae</taxon>
        <taxon>Bolbitiaceae</taxon>
        <taxon>Cyclocybe</taxon>
    </lineage>
</organism>
<comment type="caution">
    <text evidence="1">The sequence shown here is derived from an EMBL/GenBank/DDBJ whole genome shotgun (WGS) entry which is preliminary data.</text>
</comment>
<evidence type="ECO:0000313" key="2">
    <source>
        <dbReference type="Proteomes" id="UP000467700"/>
    </source>
</evidence>
<dbReference type="EMBL" id="CACVBS010000062">
    <property type="protein sequence ID" value="CAA7267707.1"/>
    <property type="molecule type" value="Genomic_DNA"/>
</dbReference>
<evidence type="ECO:0000313" key="1">
    <source>
        <dbReference type="EMBL" id="CAA7267707.1"/>
    </source>
</evidence>
<dbReference type="Proteomes" id="UP000467700">
    <property type="component" value="Unassembled WGS sequence"/>
</dbReference>
<dbReference type="AlphaFoldDB" id="A0A8S0WPS3"/>
<accession>A0A8S0WPS3</accession>
<keyword evidence="2" id="KW-1185">Reference proteome</keyword>